<keyword evidence="2" id="KW-0808">Transferase</keyword>
<reference evidence="3 4" key="1">
    <citation type="submission" date="2011-02" db="EMBL/GenBank/DDBJ databases">
        <authorList>
            <person name="Muzny D."/>
            <person name="Qin X."/>
            <person name="Deng J."/>
            <person name="Jiang H."/>
            <person name="Liu Y."/>
            <person name="Qu J."/>
            <person name="Song X.-Z."/>
            <person name="Zhang L."/>
            <person name="Thornton R."/>
            <person name="Coyle M."/>
            <person name="Francisco L."/>
            <person name="Jackson L."/>
            <person name="Javaid M."/>
            <person name="Korchina V."/>
            <person name="Kovar C."/>
            <person name="Mata R."/>
            <person name="Mathew T."/>
            <person name="Ngo R."/>
            <person name="Nguyen L."/>
            <person name="Nguyen N."/>
            <person name="Okwuonu G."/>
            <person name="Ongeri F."/>
            <person name="Pham C."/>
            <person name="Simmons D."/>
            <person name="Wilczek-Boney K."/>
            <person name="Hale W."/>
            <person name="Jakkamsetti A."/>
            <person name="Pham P."/>
            <person name="Ruth R."/>
            <person name="San Lucas F."/>
            <person name="Warren J."/>
            <person name="Zhang J."/>
            <person name="Zhao Z."/>
            <person name="Zhou C."/>
            <person name="Zhu D."/>
            <person name="Lee S."/>
            <person name="Bess C."/>
            <person name="Blankenburg K."/>
            <person name="Forbes L."/>
            <person name="Fu Q."/>
            <person name="Gubbala S."/>
            <person name="Hirani K."/>
            <person name="Jayaseelan J.C."/>
            <person name="Lara F."/>
            <person name="Munidasa M."/>
            <person name="Palculict T."/>
            <person name="Patil S."/>
            <person name="Pu L.-L."/>
            <person name="Saada N."/>
            <person name="Tang L."/>
            <person name="Weissenberger G."/>
            <person name="Zhu Y."/>
            <person name="Hemphill L."/>
            <person name="Shang Y."/>
            <person name="Youmans B."/>
            <person name="Ayvaz T."/>
            <person name="Ross M."/>
            <person name="Santibanez J."/>
            <person name="Aqrawi P."/>
            <person name="Gross S."/>
            <person name="Joshi V."/>
            <person name="Fowler G."/>
            <person name="Nazareth L."/>
            <person name="Reid J."/>
            <person name="Worley K."/>
            <person name="Petrosino J."/>
            <person name="Highlander S."/>
            <person name="Gibbs R."/>
        </authorList>
    </citation>
    <scope>NUCLEOTIDE SEQUENCE [LARGE SCALE GENOMIC DNA]</scope>
    <source>
        <strain evidence="3 4">ATCC BAA-1200</strain>
    </source>
</reference>
<dbReference type="Proteomes" id="UP000004105">
    <property type="component" value="Unassembled WGS sequence"/>
</dbReference>
<keyword evidence="4" id="KW-1185">Reference proteome</keyword>
<evidence type="ECO:0000313" key="3">
    <source>
        <dbReference type="EMBL" id="EGF11457.1"/>
    </source>
</evidence>
<dbReference type="EMBL" id="AFAY01000016">
    <property type="protein sequence ID" value="EGF11457.1"/>
    <property type="molecule type" value="Genomic_DNA"/>
</dbReference>
<keyword evidence="1" id="KW-0489">Methyltransferase</keyword>
<dbReference type="Gene3D" id="3.40.50.150">
    <property type="entry name" value="Vaccinia Virus protein VP39"/>
    <property type="match status" value="1"/>
</dbReference>
<evidence type="ECO:0000256" key="2">
    <source>
        <dbReference type="ARBA" id="ARBA00022679"/>
    </source>
</evidence>
<evidence type="ECO:0000256" key="1">
    <source>
        <dbReference type="ARBA" id="ARBA00022603"/>
    </source>
</evidence>
<dbReference type="HOGENOM" id="CLU_046586_2_1_4"/>
<evidence type="ECO:0008006" key="5">
    <source>
        <dbReference type="Google" id="ProtNLM"/>
    </source>
</evidence>
<evidence type="ECO:0000313" key="4">
    <source>
        <dbReference type="Proteomes" id="UP000004105"/>
    </source>
</evidence>
<organism evidence="3 4">
    <name type="scientific">Neisseria bacilliformis ATCC BAA-1200</name>
    <dbReference type="NCBI Taxonomy" id="888742"/>
    <lineage>
        <taxon>Bacteria</taxon>
        <taxon>Pseudomonadati</taxon>
        <taxon>Pseudomonadota</taxon>
        <taxon>Betaproteobacteria</taxon>
        <taxon>Neisseriales</taxon>
        <taxon>Neisseriaceae</taxon>
        <taxon>Neisseria</taxon>
    </lineage>
</organism>
<proteinExistence type="predicted"/>
<protein>
    <recommendedName>
        <fullName evidence="5">Methyltransferase</fullName>
    </recommendedName>
</protein>
<name>F2BAW1_9NEIS</name>
<dbReference type="PANTHER" id="PTHR13090">
    <property type="entry name" value="ARGININE-HYDROXYLASE NDUFAF5, MITOCHONDRIAL"/>
    <property type="match status" value="1"/>
</dbReference>
<dbReference type="RefSeq" id="WP_007341876.1">
    <property type="nucleotide sequence ID" value="NZ_GL878494.1"/>
</dbReference>
<dbReference type="OrthoDB" id="9760689at2"/>
<gene>
    <name evidence="3" type="ORF">HMPREF9123_0865</name>
</gene>
<dbReference type="InterPro" id="IPR050602">
    <property type="entry name" value="Malonyl-ACP_OMT"/>
</dbReference>
<sequence>MNNDRWQIHRYLAQTADERLAVFKTAPQHILLAGADGDTGRSLLAARYPKAAFAEYDPRADFLHTAAAARKSGLLAKLAGKSVPQHCQSLAAPLPEASADMLWSNLGLITEADPLPVFRAWAHALKTDGLLFFTHFGRDTLAELTGRLKTQGINARNPALIDMHDLGDMLADSGFYDPVTDTAALRLDYRNADTFWQDMDTLGLWRALDFDNEAAARAVVDEMWRRGELAHITLETVYGHAVKKKYLPEGENEVLFFPRNQKGGA</sequence>
<dbReference type="STRING" id="267212.GCA_001063965_00244"/>
<dbReference type="InterPro" id="IPR029063">
    <property type="entry name" value="SAM-dependent_MTases_sf"/>
</dbReference>
<dbReference type="GO" id="GO:0032259">
    <property type="term" value="P:methylation"/>
    <property type="evidence" value="ECO:0007669"/>
    <property type="project" value="UniProtKB-KW"/>
</dbReference>
<dbReference type="PANTHER" id="PTHR13090:SF1">
    <property type="entry name" value="ARGININE-HYDROXYLASE NDUFAF5, MITOCHONDRIAL"/>
    <property type="match status" value="1"/>
</dbReference>
<dbReference type="SUPFAM" id="SSF53335">
    <property type="entry name" value="S-adenosyl-L-methionine-dependent methyltransferases"/>
    <property type="match status" value="1"/>
</dbReference>
<dbReference type="AlphaFoldDB" id="F2BAW1"/>
<accession>F2BAW1</accession>
<comment type="caution">
    <text evidence="3">The sequence shown here is derived from an EMBL/GenBank/DDBJ whole genome shotgun (WGS) entry which is preliminary data.</text>
</comment>
<dbReference type="GO" id="GO:0008168">
    <property type="term" value="F:methyltransferase activity"/>
    <property type="evidence" value="ECO:0007669"/>
    <property type="project" value="UniProtKB-KW"/>
</dbReference>